<reference evidence="2 3" key="1">
    <citation type="submission" date="2014-12" db="EMBL/GenBank/DDBJ databases">
        <title>16Stimator: statistical estimation of ribosomal gene copy numbers from draft genome assemblies.</title>
        <authorList>
            <person name="Perisin M.A."/>
            <person name="Vetter M."/>
            <person name="Gilbert J.A."/>
            <person name="Bergelson J."/>
        </authorList>
    </citation>
    <scope>NUCLEOTIDE SEQUENCE [LARGE SCALE GENOMIC DNA]</scope>
    <source>
        <strain evidence="2 3">MEJ086</strain>
    </source>
</reference>
<feature type="domain" description="AB hydrolase-1" evidence="1">
    <location>
        <begin position="6"/>
        <end position="221"/>
    </location>
</feature>
<gene>
    <name evidence="2" type="ORF">RU08_08235</name>
</gene>
<comment type="caution">
    <text evidence="2">The sequence shown here is derived from an EMBL/GenBank/DDBJ whole genome shotgun (WGS) entry which is preliminary data.</text>
</comment>
<proteinExistence type="predicted"/>
<evidence type="ECO:0000313" key="3">
    <source>
        <dbReference type="Proteomes" id="UP000032068"/>
    </source>
</evidence>
<dbReference type="RefSeq" id="WP_042553309.1">
    <property type="nucleotide sequence ID" value="NZ_JXQW01000022.1"/>
</dbReference>
<dbReference type="Proteomes" id="UP000032068">
    <property type="component" value="Unassembled WGS sequence"/>
</dbReference>
<evidence type="ECO:0000259" key="1">
    <source>
        <dbReference type="Pfam" id="PF12697"/>
    </source>
</evidence>
<dbReference type="OrthoDB" id="9780744at2"/>
<dbReference type="EMBL" id="JXQW01000022">
    <property type="protein sequence ID" value="KIQ01351.1"/>
    <property type="molecule type" value="Genomic_DNA"/>
</dbReference>
<dbReference type="SUPFAM" id="SSF53474">
    <property type="entry name" value="alpha/beta-Hydrolases"/>
    <property type="match status" value="1"/>
</dbReference>
<dbReference type="InterPro" id="IPR029058">
    <property type="entry name" value="AB_hydrolase_fold"/>
</dbReference>
<dbReference type="Pfam" id="PF12697">
    <property type="entry name" value="Abhydrolase_6"/>
    <property type="match status" value="1"/>
</dbReference>
<organism evidence="2 3">
    <name type="scientific">Pseudomonas fulva</name>
    <dbReference type="NCBI Taxonomy" id="47880"/>
    <lineage>
        <taxon>Bacteria</taxon>
        <taxon>Pseudomonadati</taxon>
        <taxon>Pseudomonadota</taxon>
        <taxon>Gammaproteobacteria</taxon>
        <taxon>Pseudomonadales</taxon>
        <taxon>Pseudomonadaceae</taxon>
        <taxon>Pseudomonas</taxon>
    </lineage>
</organism>
<dbReference type="Gene3D" id="3.40.50.1820">
    <property type="entry name" value="alpha/beta hydrolase"/>
    <property type="match status" value="1"/>
</dbReference>
<dbReference type="AlphaFoldDB" id="A0A0D0KW13"/>
<accession>A0A0D0KW13</accession>
<protein>
    <submittedName>
        <fullName evidence="2">Transporter</fullName>
    </submittedName>
</protein>
<dbReference type="InterPro" id="IPR000073">
    <property type="entry name" value="AB_hydrolase_1"/>
</dbReference>
<evidence type="ECO:0000313" key="2">
    <source>
        <dbReference type="EMBL" id="KIQ01351.1"/>
    </source>
</evidence>
<sequence>MTERLILLPGWGLGSAPLQPLVDALGSQLQVDIEPLPPLEHGQLELWLDQLDERLPRGAWLGGWSLGGMLASLLAARRAEDCPGLLTLASNASFIAREGWSAAMPTATFEAFHDSYRQNPSATLKRFAMLCSQGAADARGLSRALLAQAGGVDSLAGLDLLATLDTRPALLQFQGPQLHLFGTADALVPAAAAAAVQAVQPAAQVRSVEGASHGFAVEQAEHVAAMLLGFMEAHGERAA</sequence>
<name>A0A0D0KW13_9PSED</name>